<gene>
    <name evidence="2" type="ORF">EHF44_00690</name>
</gene>
<accession>A0A3G8GUZ9</accession>
<keyword evidence="2" id="KW-0614">Plasmid</keyword>
<dbReference type="OrthoDB" id="9115426at2"/>
<dbReference type="EMBL" id="CP033968">
    <property type="protein sequence ID" value="AZG12033.1"/>
    <property type="molecule type" value="Genomic_DNA"/>
</dbReference>
<evidence type="ECO:0000313" key="3">
    <source>
        <dbReference type="Proteomes" id="UP000270411"/>
    </source>
</evidence>
<dbReference type="KEGG" id="cpau:EHF44_00690"/>
<feature type="region of interest" description="Disordered" evidence="1">
    <location>
        <begin position="799"/>
        <end position="821"/>
    </location>
</feature>
<evidence type="ECO:0000313" key="2">
    <source>
        <dbReference type="EMBL" id="AZG12033.1"/>
    </source>
</evidence>
<dbReference type="Proteomes" id="UP000270411">
    <property type="component" value="Plasmid unnamed1"/>
</dbReference>
<dbReference type="AlphaFoldDB" id="A0A3G8GUZ9"/>
<protein>
    <submittedName>
        <fullName evidence="2">Uncharacterized protein</fullName>
    </submittedName>
</protein>
<name>A0A3G8GUZ9_9BURK</name>
<organism evidence="2 3">
    <name type="scientific">Cupriavidus pauculus</name>
    <dbReference type="NCBI Taxonomy" id="82633"/>
    <lineage>
        <taxon>Bacteria</taxon>
        <taxon>Pseudomonadati</taxon>
        <taxon>Pseudomonadota</taxon>
        <taxon>Betaproteobacteria</taxon>
        <taxon>Burkholderiales</taxon>
        <taxon>Burkholderiaceae</taxon>
        <taxon>Cupriavidus</taxon>
    </lineage>
</organism>
<dbReference type="RefSeq" id="WP_017511134.1">
    <property type="nucleotide sequence ID" value="NZ_CP033968.1"/>
</dbReference>
<reference evidence="3" key="1">
    <citation type="submission" date="2018-11" db="EMBL/GenBank/DDBJ databases">
        <title>FDA dAtabase for Regulatory Grade micrObial Sequences (FDA-ARGOS): Supporting development and validation of Infectious Disease Dx tests.</title>
        <authorList>
            <person name="Goldberg B."/>
            <person name="Campos J."/>
            <person name="Tallon L."/>
            <person name="Sadzewicz L."/>
            <person name="Zhao X."/>
            <person name="Vavikolanu K."/>
            <person name="Mehta A."/>
            <person name="Aluvathingal J."/>
            <person name="Nadendla S."/>
            <person name="Geyer C."/>
            <person name="Nandy P."/>
            <person name="Yan Y."/>
            <person name="Sichtig H."/>
        </authorList>
    </citation>
    <scope>NUCLEOTIDE SEQUENCE [LARGE SCALE GENOMIC DNA]</scope>
    <source>
        <strain evidence="3">FDAARGOS_614</strain>
        <plasmid evidence="3">unnamed1</plasmid>
    </source>
</reference>
<sequence length="917" mass="99214">MTETRDTQEAQRAIDARIERMRADFVRHYKAKGWPNSYFVPHSGGSIDFGRAETQAKWEGWRDHEIFECSASPHPGKRVLATLTELVGALDKANITVSQEVRTVIAEASAAAAPGWVLSEEEVKAIGLSHGLIVREEGRLFVAALDFPGMMEAIRSLVATRICESDGQATYETRKAAIVRALLTEQLLTLQQHLAHIPHKDDGIRRISQKAVQEMIETEIEHVAQLPDFKLIPYHENAPVAPAPTEAEIAQAWATYSQQQRIGKPTVAAFVLDMLRKYPAPVQTECQCRRLGGWDGEHHPLCDAAPAPVAPASDPAANSQCTHGYGYLCGRCTSGAATAPAAKADGETIYKKVVEAIRLADNVGRSRGSNNYALNRRAVEKLVDLKMEIAAMLQAHRHQSGEAGEHAGDTYLCKAWGETDLPAAAIVVGMAGVRAFLISEWIGSTDAAQDDGTNSLEDALQDMQEQWAREGEAWEWALRFEIGGVSVQKVGCAAPAPTALADLRAVLVGAIVEHTDSSESWAEGIVQQAMLAGPFGAPAARLPSGAPTAQAGELGLKRTFKRYDADGKEDPHGVFVYFLDMLEAVSIATALPGEPDVALLASMATCLNHGFGILPAEAQRNMLYDMRKLYNEVAGQGYYRPESRQTYTRWLSMEIDGGERASGGMADLFASQAIAPEPIYQLRRADGSWIDQAEQSYRNNIQYAANIVRIVYEAPASVQRVGGLASHPVVVKLIEVARCAYLAMDDSEEQVVAQRRCHVVDAGSFDSLSNALDALDELPDDQPGHAMGPAQKAEWALRGSATGVHQPSAAPPPAPDLEAPASGAAPVELKVTPAMRGWLEHIGRGGEIRRSAQFFTGPYSTPGRGGLTYVMVGKLEDAGLIEWEQDEPLGTIQHVRARLTDAGRAAIETKNARGRNG</sequence>
<evidence type="ECO:0000256" key="1">
    <source>
        <dbReference type="SAM" id="MobiDB-lite"/>
    </source>
</evidence>
<geneLocation type="plasmid" evidence="2">
    <name>unnamed1</name>
</geneLocation>
<proteinExistence type="predicted"/>